<evidence type="ECO:0000313" key="3">
    <source>
        <dbReference type="Proteomes" id="UP001181622"/>
    </source>
</evidence>
<keyword evidence="3" id="KW-1185">Reference proteome</keyword>
<comment type="caution">
    <text evidence="2">The sequence shown here is derived from an EMBL/GenBank/DDBJ whole genome shotgun (WGS) entry which is preliminary data.</text>
</comment>
<evidence type="ECO:0000256" key="1">
    <source>
        <dbReference type="SAM" id="MobiDB-lite"/>
    </source>
</evidence>
<organism evidence="2 3">
    <name type="scientific">Chelatococcus sambhunathii</name>
    <dbReference type="NCBI Taxonomy" id="363953"/>
    <lineage>
        <taxon>Bacteria</taxon>
        <taxon>Pseudomonadati</taxon>
        <taxon>Pseudomonadota</taxon>
        <taxon>Alphaproteobacteria</taxon>
        <taxon>Hyphomicrobiales</taxon>
        <taxon>Chelatococcaceae</taxon>
        <taxon>Chelatococcus</taxon>
    </lineage>
</organism>
<dbReference type="InterPro" id="IPR025528">
    <property type="entry name" value="BrnA_antitoxin"/>
</dbReference>
<evidence type="ECO:0000313" key="2">
    <source>
        <dbReference type="EMBL" id="MDR4305819.1"/>
    </source>
</evidence>
<feature type="region of interest" description="Disordered" evidence="1">
    <location>
        <begin position="19"/>
        <end position="47"/>
    </location>
</feature>
<reference evidence="2" key="1">
    <citation type="submission" date="2020-10" db="EMBL/GenBank/DDBJ databases">
        <authorList>
            <person name="Abbas A."/>
            <person name="Razzaq R."/>
            <person name="Waqas M."/>
            <person name="Abbas N."/>
            <person name="Nielsen T.K."/>
            <person name="Hansen L.H."/>
            <person name="Hussain S."/>
            <person name="Shahid M."/>
        </authorList>
    </citation>
    <scope>NUCLEOTIDE SEQUENCE</scope>
    <source>
        <strain evidence="2">S14</strain>
    </source>
</reference>
<proteinExistence type="predicted"/>
<protein>
    <submittedName>
        <fullName evidence="2">BrnA antitoxin family protein</fullName>
    </submittedName>
</protein>
<dbReference type="EMBL" id="JADBEO010000006">
    <property type="protein sequence ID" value="MDR4305819.1"/>
    <property type="molecule type" value="Genomic_DNA"/>
</dbReference>
<accession>A0ABU1DCI0</accession>
<gene>
    <name evidence="2" type="ORF">IHQ68_04160</name>
</gene>
<dbReference type="RefSeq" id="WP_309389207.1">
    <property type="nucleotide sequence ID" value="NZ_JADBEO010000006.1"/>
</dbReference>
<dbReference type="Proteomes" id="UP001181622">
    <property type="component" value="Unassembled WGS sequence"/>
</dbReference>
<name>A0ABU1DCI0_9HYPH</name>
<sequence>MRAYRESLTPEEDAAITAAAEADPDNPPLTDEDFARMVPSRGRPRLERPKVPVTLRIDADVVERFKAGGKGWQSRMNEALKKAAG</sequence>
<dbReference type="Pfam" id="PF14384">
    <property type="entry name" value="BrnA_antitoxin"/>
    <property type="match status" value="1"/>
</dbReference>